<organism evidence="2 3">
    <name type="scientific">Gossypium arboreum</name>
    <name type="common">Tree cotton</name>
    <name type="synonym">Gossypium nanking</name>
    <dbReference type="NCBI Taxonomy" id="29729"/>
    <lineage>
        <taxon>Eukaryota</taxon>
        <taxon>Viridiplantae</taxon>
        <taxon>Streptophyta</taxon>
        <taxon>Embryophyta</taxon>
        <taxon>Tracheophyta</taxon>
        <taxon>Spermatophyta</taxon>
        <taxon>Magnoliopsida</taxon>
        <taxon>eudicotyledons</taxon>
        <taxon>Gunneridae</taxon>
        <taxon>Pentapetalae</taxon>
        <taxon>rosids</taxon>
        <taxon>malvids</taxon>
        <taxon>Malvales</taxon>
        <taxon>Malvaceae</taxon>
        <taxon>Malvoideae</taxon>
        <taxon>Gossypium</taxon>
    </lineage>
</organism>
<feature type="compositionally biased region" description="Basic and acidic residues" evidence="1">
    <location>
        <begin position="46"/>
        <end position="55"/>
    </location>
</feature>
<protein>
    <submittedName>
        <fullName evidence="2">Uncharacterized protein</fullName>
    </submittedName>
</protein>
<name>A0ABR0MKN2_GOSAR</name>
<proteinExistence type="predicted"/>
<keyword evidence="3" id="KW-1185">Reference proteome</keyword>
<dbReference type="EMBL" id="JARKNE010000012">
    <property type="protein sequence ID" value="KAK5774538.1"/>
    <property type="molecule type" value="Genomic_DNA"/>
</dbReference>
<gene>
    <name evidence="2" type="ORF">PVK06_042393</name>
</gene>
<evidence type="ECO:0000313" key="3">
    <source>
        <dbReference type="Proteomes" id="UP001358586"/>
    </source>
</evidence>
<dbReference type="Proteomes" id="UP001358586">
    <property type="component" value="Chromosome 12"/>
</dbReference>
<feature type="region of interest" description="Disordered" evidence="1">
    <location>
        <begin position="40"/>
        <end position="59"/>
    </location>
</feature>
<accession>A0ABR0MKN2</accession>
<comment type="caution">
    <text evidence="2">The sequence shown here is derived from an EMBL/GenBank/DDBJ whole genome shotgun (WGS) entry which is preliminary data.</text>
</comment>
<reference evidence="2 3" key="1">
    <citation type="submission" date="2023-03" db="EMBL/GenBank/DDBJ databases">
        <title>WGS of Gossypium arboreum.</title>
        <authorList>
            <person name="Yu D."/>
        </authorList>
    </citation>
    <scope>NUCLEOTIDE SEQUENCE [LARGE SCALE GENOMIC DNA]</scope>
    <source>
        <tissue evidence="2">Leaf</tissue>
    </source>
</reference>
<evidence type="ECO:0000313" key="2">
    <source>
        <dbReference type="EMBL" id="KAK5774538.1"/>
    </source>
</evidence>
<evidence type="ECO:0000256" key="1">
    <source>
        <dbReference type="SAM" id="MobiDB-lite"/>
    </source>
</evidence>
<sequence length="146" mass="16775">MKVVEAAESDLGQIVFNEIMKNAKKFEGKHIVNDLAKEPYYSKSDNTGKEEDTQSKDVPITTGTKFIPLNIKQRIIDEFNSNIKFNQRHVDRMQVEANVVKKVVTPLTWSAPELQNTTITTGIYTNTYTIINKRNDYHIQPLKMKT</sequence>